<dbReference type="SUPFAM" id="SSF55608">
    <property type="entry name" value="Homing endonucleases"/>
    <property type="match status" value="2"/>
</dbReference>
<dbReference type="EMBL" id="AF087656">
    <property type="protein sequence ID" value="AAD20983.1"/>
    <property type="molecule type" value="Genomic_DNA"/>
</dbReference>
<feature type="domain" description="Homing endonuclease LAGLIDADG" evidence="2">
    <location>
        <begin position="16"/>
        <end position="117"/>
    </location>
</feature>
<dbReference type="InterPro" id="IPR004860">
    <property type="entry name" value="LAGLIDADG_dom"/>
</dbReference>
<dbReference type="Pfam" id="PF00961">
    <property type="entry name" value="LAGLIDADG_1"/>
    <property type="match status" value="2"/>
</dbReference>
<comment type="function">
    <text evidence="1">Mitochondrial DNA endonuclease involved in intron homing.</text>
</comment>
<dbReference type="PANTHER" id="PTHR36181:SF4">
    <property type="entry name" value="LAGLIDADG ENDONUCLEASE"/>
    <property type="match status" value="1"/>
</dbReference>
<dbReference type="AlphaFoldDB" id="Q9XKY9"/>
<keyword evidence="3" id="KW-0496">Mitochondrion</keyword>
<dbReference type="InterPro" id="IPR027434">
    <property type="entry name" value="Homing_endonucl"/>
</dbReference>
<accession>Q9XKY9</accession>
<sequence length="298" mass="33885">MNQISGNNFILSPGYISGLTQTDGSFFCSIILSPKHRFGIQFRPKYSITADLDSKYVLDSIQAYFNCGKVTINIKKHTAEFVVSKLEDLNNIIIPHFNSYSVFCGKLHAFELLKKIVTALFNKEKRTLEERRELLKLALSMNKTNNRTIERIETLYTLMSIDANEEIVKESQNNPPLALFETRMVTKANSQRLELKEITVTLSDDFISGIIDGDGSFFISFQKEGKIKTGFNITNDPDSRPLLEKIKAQLQNIGSIQEGSKNELVYTVNGINQINDVLIPFIDKSPNIFRKSFTLFKF</sequence>
<evidence type="ECO:0000313" key="3">
    <source>
        <dbReference type="EMBL" id="AAD20983.1"/>
    </source>
</evidence>
<reference evidence="3" key="1">
    <citation type="journal article" date="1999" name="Nucleic Acids Res.">
        <title>Molecular gene organisation and secondary structure of the mitochondrial large subunit ribosomal RNA from the cultivated Basidiomycota Agrocybe aegerita: a 13 kb gene possessing six unusual nucleotide extensions and eight introns.</title>
        <authorList>
            <person name="Gonzalez P."/>
            <person name="Barroso G."/>
            <person name="Labarere J."/>
        </authorList>
    </citation>
    <scope>NUCLEOTIDE SEQUENCE</scope>
    <source>
        <strain evidence="3">SM 47</strain>
    </source>
</reference>
<evidence type="ECO:0000259" key="2">
    <source>
        <dbReference type="Pfam" id="PF00961"/>
    </source>
</evidence>
<dbReference type="PANTHER" id="PTHR36181">
    <property type="entry name" value="INTRON-ENCODED ENDONUCLEASE AI3-RELATED"/>
    <property type="match status" value="1"/>
</dbReference>
<dbReference type="GO" id="GO:0004519">
    <property type="term" value="F:endonuclease activity"/>
    <property type="evidence" value="ECO:0007669"/>
    <property type="project" value="InterPro"/>
</dbReference>
<feature type="domain" description="Homing endonuclease LAGLIDADG" evidence="2">
    <location>
        <begin position="207"/>
        <end position="298"/>
    </location>
</feature>
<dbReference type="GO" id="GO:0005739">
    <property type="term" value="C:mitochondrion"/>
    <property type="evidence" value="ECO:0007669"/>
    <property type="project" value="UniProtKB-ARBA"/>
</dbReference>
<name>Q9XKY9_CYCAE</name>
<organism evidence="3">
    <name type="scientific">Cyclocybe aegerita</name>
    <name type="common">Black poplar mushroom</name>
    <name type="synonym">Agrocybe aegerita</name>
    <dbReference type="NCBI Taxonomy" id="1973307"/>
    <lineage>
        <taxon>Eukaryota</taxon>
        <taxon>Fungi</taxon>
        <taxon>Dikarya</taxon>
        <taxon>Basidiomycota</taxon>
        <taxon>Agaricomycotina</taxon>
        <taxon>Agaricomycetes</taxon>
        <taxon>Agaricomycetidae</taxon>
        <taxon>Agaricales</taxon>
        <taxon>Agaricineae</taxon>
        <taxon>Bolbitiaceae</taxon>
        <taxon>Cyclocybe</taxon>
    </lineage>
</organism>
<dbReference type="Gene3D" id="3.10.28.10">
    <property type="entry name" value="Homing endonucleases"/>
    <property type="match status" value="2"/>
</dbReference>
<protein>
    <submittedName>
        <fullName evidence="3">Intronic protein</fullName>
    </submittedName>
</protein>
<evidence type="ECO:0000256" key="1">
    <source>
        <dbReference type="ARBA" id="ARBA00002670"/>
    </source>
</evidence>
<proteinExistence type="predicted"/>
<dbReference type="InterPro" id="IPR051289">
    <property type="entry name" value="LAGLIDADG_Endonuclease"/>
</dbReference>
<geneLocation type="mitochondrion" evidence="3"/>